<feature type="compositionally biased region" description="Basic and acidic residues" evidence="1">
    <location>
        <begin position="225"/>
        <end position="238"/>
    </location>
</feature>
<feature type="region of interest" description="Disordered" evidence="1">
    <location>
        <begin position="90"/>
        <end position="123"/>
    </location>
</feature>
<gene>
    <name evidence="2" type="ORF">Tco_0989068</name>
</gene>
<accession>A0ABQ5ET33</accession>
<keyword evidence="3" id="KW-1185">Reference proteome</keyword>
<proteinExistence type="predicted"/>
<reference evidence="2" key="1">
    <citation type="journal article" date="2022" name="Int. J. Mol. Sci.">
        <title>Draft Genome of Tanacetum Coccineum: Genomic Comparison of Closely Related Tanacetum-Family Plants.</title>
        <authorList>
            <person name="Yamashiro T."/>
            <person name="Shiraishi A."/>
            <person name="Nakayama K."/>
            <person name="Satake H."/>
        </authorList>
    </citation>
    <scope>NUCLEOTIDE SEQUENCE</scope>
</reference>
<dbReference type="EMBL" id="BQNB010016637">
    <property type="protein sequence ID" value="GJT54014.1"/>
    <property type="molecule type" value="Genomic_DNA"/>
</dbReference>
<reference evidence="2" key="2">
    <citation type="submission" date="2022-01" db="EMBL/GenBank/DDBJ databases">
        <authorList>
            <person name="Yamashiro T."/>
            <person name="Shiraishi A."/>
            <person name="Satake H."/>
            <person name="Nakayama K."/>
        </authorList>
    </citation>
    <scope>NUCLEOTIDE SEQUENCE</scope>
</reference>
<feature type="compositionally biased region" description="Basic and acidic residues" evidence="1">
    <location>
        <begin position="90"/>
        <end position="106"/>
    </location>
</feature>
<organism evidence="2 3">
    <name type="scientific">Tanacetum coccineum</name>
    <dbReference type="NCBI Taxonomy" id="301880"/>
    <lineage>
        <taxon>Eukaryota</taxon>
        <taxon>Viridiplantae</taxon>
        <taxon>Streptophyta</taxon>
        <taxon>Embryophyta</taxon>
        <taxon>Tracheophyta</taxon>
        <taxon>Spermatophyta</taxon>
        <taxon>Magnoliopsida</taxon>
        <taxon>eudicotyledons</taxon>
        <taxon>Gunneridae</taxon>
        <taxon>Pentapetalae</taxon>
        <taxon>asterids</taxon>
        <taxon>campanulids</taxon>
        <taxon>Asterales</taxon>
        <taxon>Asteraceae</taxon>
        <taxon>Asteroideae</taxon>
        <taxon>Anthemideae</taxon>
        <taxon>Anthemidinae</taxon>
        <taxon>Tanacetum</taxon>
    </lineage>
</organism>
<sequence>FLNANPIKHAFTVNPTIYTSCIEQFWATVKVKTINGEVQLHALVDGKKIIINESTVRKDLQLEDAKDEVVHKELGDSLVRVATTASSLEAEHDIDNITKTRSKETPNEAGSQGTTSGGGPRRQKTMWDIISQTRFENVSKLSNDPLLARGNTLRSGEDSLKLKELMELCTNLQQRVLDLEKTKTTQQNEITSLKRRVKKLEQKKRSRTHGLKRLHKVGMSRRVQSSRDEDSLGEDASKQGRRINAIDADKDITLVNVQNDVEMFNVNTLTGDEVFTKQEVVAKDVNLTIDEVTLAQALAPLKSVKPKVKGVIIQEPSTTTTTISSQQLSQDKGKGIMVEEPVKTMKRKDLIRLDEEIAKKLQAKFDEEERLAREKDEAHEQEELSVNEKARLFQQLLKQRRKHFAAKSVEEKRNKPPTQAQQRKIMCTYLKNMEGKKPNDLKNKSFDSIQKMFDRAFKKVNTFVDFRTDLVEGSSKRAREELEQESTKKQKVDEDKDTTKLQSLIEVILDEEEVAIDDVPLATKPPTIVDWKIHKEGKKSYYQIVRADGKPVEDLDLVLWSDLKTMFEPHVEDEIWKLQQSITAALIDVNVAQSKLVLLENFNENYSKCLRLLCKVNAAEGVNDASEEVSTAELVSMAYVICMRYFGKRYV</sequence>
<comment type="caution">
    <text evidence="2">The sequence shown here is derived from an EMBL/GenBank/DDBJ whole genome shotgun (WGS) entry which is preliminary data.</text>
</comment>
<name>A0ABQ5ET33_9ASTR</name>
<evidence type="ECO:0000313" key="2">
    <source>
        <dbReference type="EMBL" id="GJT54014.1"/>
    </source>
</evidence>
<evidence type="ECO:0008006" key="4">
    <source>
        <dbReference type="Google" id="ProtNLM"/>
    </source>
</evidence>
<protein>
    <recommendedName>
        <fullName evidence="4">Xylulose kinase-1</fullName>
    </recommendedName>
</protein>
<feature type="non-terminal residue" evidence="2">
    <location>
        <position position="1"/>
    </location>
</feature>
<dbReference type="Proteomes" id="UP001151760">
    <property type="component" value="Unassembled WGS sequence"/>
</dbReference>
<evidence type="ECO:0000313" key="3">
    <source>
        <dbReference type="Proteomes" id="UP001151760"/>
    </source>
</evidence>
<feature type="compositionally biased region" description="Basic residues" evidence="1">
    <location>
        <begin position="202"/>
        <end position="219"/>
    </location>
</feature>
<feature type="region of interest" description="Disordered" evidence="1">
    <location>
        <begin position="475"/>
        <end position="495"/>
    </location>
</feature>
<evidence type="ECO:0000256" key="1">
    <source>
        <dbReference type="SAM" id="MobiDB-lite"/>
    </source>
</evidence>
<feature type="region of interest" description="Disordered" evidence="1">
    <location>
        <begin position="202"/>
        <end position="238"/>
    </location>
</feature>